<evidence type="ECO:0000313" key="3">
    <source>
        <dbReference type="Proteomes" id="UP000199323"/>
    </source>
</evidence>
<proteinExistence type="predicted"/>
<dbReference type="STRING" id="380248.SAMN05216251_11836"/>
<sequence>MKRKTVGRELRTQGRRGRVRVEEDKHGHQWVTCSGCKLDRLTPGIAPAKFVQRDHAKTCMR</sequence>
<accession>A0A1I2JN75</accession>
<organism evidence="2 3">
    <name type="scientific">Actinacidiphila alni</name>
    <dbReference type="NCBI Taxonomy" id="380248"/>
    <lineage>
        <taxon>Bacteria</taxon>
        <taxon>Bacillati</taxon>
        <taxon>Actinomycetota</taxon>
        <taxon>Actinomycetes</taxon>
        <taxon>Kitasatosporales</taxon>
        <taxon>Streptomycetaceae</taxon>
        <taxon>Actinacidiphila</taxon>
    </lineage>
</organism>
<name>A0A1I2JN75_9ACTN</name>
<evidence type="ECO:0000313" key="2">
    <source>
        <dbReference type="EMBL" id="SFF54141.1"/>
    </source>
</evidence>
<protein>
    <submittedName>
        <fullName evidence="2">Uncharacterized protein</fullName>
    </submittedName>
</protein>
<dbReference type="Proteomes" id="UP000199323">
    <property type="component" value="Unassembled WGS sequence"/>
</dbReference>
<gene>
    <name evidence="2" type="ORF">SAMN05216251_11836</name>
</gene>
<feature type="compositionally biased region" description="Basic and acidic residues" evidence="1">
    <location>
        <begin position="1"/>
        <end position="12"/>
    </location>
</feature>
<dbReference type="AlphaFoldDB" id="A0A1I2JN75"/>
<dbReference type="EMBL" id="FONG01000018">
    <property type="protein sequence ID" value="SFF54141.1"/>
    <property type="molecule type" value="Genomic_DNA"/>
</dbReference>
<feature type="region of interest" description="Disordered" evidence="1">
    <location>
        <begin position="1"/>
        <end position="21"/>
    </location>
</feature>
<evidence type="ECO:0000256" key="1">
    <source>
        <dbReference type="SAM" id="MobiDB-lite"/>
    </source>
</evidence>
<reference evidence="2 3" key="1">
    <citation type="submission" date="2016-10" db="EMBL/GenBank/DDBJ databases">
        <authorList>
            <person name="de Groot N.N."/>
        </authorList>
    </citation>
    <scope>NUCLEOTIDE SEQUENCE [LARGE SCALE GENOMIC DNA]</scope>
    <source>
        <strain evidence="2 3">CGMCC 4.3510</strain>
    </source>
</reference>
<keyword evidence="3" id="KW-1185">Reference proteome</keyword>